<dbReference type="EMBL" id="JACHMH010000001">
    <property type="protein sequence ID" value="MBB4676840.1"/>
    <property type="molecule type" value="Genomic_DNA"/>
</dbReference>
<keyword evidence="2" id="KW-0472">Membrane</keyword>
<reference evidence="3 4" key="1">
    <citation type="submission" date="2020-08" db="EMBL/GenBank/DDBJ databases">
        <title>Sequencing the genomes of 1000 actinobacteria strains.</title>
        <authorList>
            <person name="Klenk H.-P."/>
        </authorList>
    </citation>
    <scope>NUCLEOTIDE SEQUENCE [LARGE SCALE GENOMIC DNA]</scope>
    <source>
        <strain evidence="3 4">DSM 44230</strain>
    </source>
</reference>
<evidence type="ECO:0000256" key="1">
    <source>
        <dbReference type="SAM" id="MobiDB-lite"/>
    </source>
</evidence>
<sequence length="271" mass="29218">MIPATPPGPSLPAAEAELRLRWLRAQPLLQLAFVIIPGFAAALVLTLMIFGLTVSAHGLVPLLFLCGGPLLILGASLTRKPEWWLNPGAWARRAVGITALVCFALLPATGYWSPIQRWVWPLVATLCLLLPTLAGLLAGRARRAFGTPPSPDLGETGFVLHFDLDGMSGRIWLELTELRWHLAGTGVQVSLPLQQIQQVSVADPNHETRSVRGALSRPDGSDGADLPPVPLLAVTSRQGLVLFPVNHPEVVAETLRRRMSARVQLTHTPGT</sequence>
<feature type="transmembrane region" description="Helical" evidence="2">
    <location>
        <begin position="58"/>
        <end position="78"/>
    </location>
</feature>
<organism evidence="3 4">
    <name type="scientific">Crossiella cryophila</name>
    <dbReference type="NCBI Taxonomy" id="43355"/>
    <lineage>
        <taxon>Bacteria</taxon>
        <taxon>Bacillati</taxon>
        <taxon>Actinomycetota</taxon>
        <taxon>Actinomycetes</taxon>
        <taxon>Pseudonocardiales</taxon>
        <taxon>Pseudonocardiaceae</taxon>
        <taxon>Crossiella</taxon>
    </lineage>
</organism>
<proteinExistence type="predicted"/>
<name>A0A7W7C973_9PSEU</name>
<gene>
    <name evidence="3" type="ORF">HNR67_002958</name>
</gene>
<keyword evidence="2" id="KW-0812">Transmembrane</keyword>
<protein>
    <recommendedName>
        <fullName evidence="5">PH domain-containing protein</fullName>
    </recommendedName>
</protein>
<feature type="transmembrane region" description="Helical" evidence="2">
    <location>
        <begin position="28"/>
        <end position="52"/>
    </location>
</feature>
<keyword evidence="2" id="KW-1133">Transmembrane helix</keyword>
<feature type="transmembrane region" description="Helical" evidence="2">
    <location>
        <begin position="90"/>
        <end position="112"/>
    </location>
</feature>
<evidence type="ECO:0000256" key="2">
    <source>
        <dbReference type="SAM" id="Phobius"/>
    </source>
</evidence>
<feature type="region of interest" description="Disordered" evidence="1">
    <location>
        <begin position="202"/>
        <end position="226"/>
    </location>
</feature>
<feature type="transmembrane region" description="Helical" evidence="2">
    <location>
        <begin position="118"/>
        <end position="138"/>
    </location>
</feature>
<evidence type="ECO:0000313" key="3">
    <source>
        <dbReference type="EMBL" id="MBB4676840.1"/>
    </source>
</evidence>
<evidence type="ECO:0008006" key="5">
    <source>
        <dbReference type="Google" id="ProtNLM"/>
    </source>
</evidence>
<comment type="caution">
    <text evidence="3">The sequence shown here is derived from an EMBL/GenBank/DDBJ whole genome shotgun (WGS) entry which is preliminary data.</text>
</comment>
<evidence type="ECO:0000313" key="4">
    <source>
        <dbReference type="Proteomes" id="UP000533598"/>
    </source>
</evidence>
<dbReference type="RefSeq" id="WP_185002621.1">
    <property type="nucleotide sequence ID" value="NZ_BAAAUI010000012.1"/>
</dbReference>
<keyword evidence="4" id="KW-1185">Reference proteome</keyword>
<dbReference type="AlphaFoldDB" id="A0A7W7C973"/>
<dbReference type="Proteomes" id="UP000533598">
    <property type="component" value="Unassembled WGS sequence"/>
</dbReference>
<accession>A0A7W7C973</accession>